<dbReference type="GO" id="GO:0005506">
    <property type="term" value="F:iron ion binding"/>
    <property type="evidence" value="ECO:0007669"/>
    <property type="project" value="InterPro"/>
</dbReference>
<dbReference type="InterPro" id="IPR050340">
    <property type="entry name" value="Cytosolic_Fe-S_CAF"/>
</dbReference>
<evidence type="ECO:0000256" key="1">
    <source>
        <dbReference type="ARBA" id="ARBA00006596"/>
    </source>
</evidence>
<dbReference type="Pfam" id="PF02256">
    <property type="entry name" value="Fe_hyd_SSU"/>
    <property type="match status" value="1"/>
</dbReference>
<dbReference type="GO" id="GO:0051539">
    <property type="term" value="F:4 iron, 4 sulfur cluster binding"/>
    <property type="evidence" value="ECO:0007669"/>
    <property type="project" value="UniProtKB-KW"/>
</dbReference>
<dbReference type="InterPro" id="IPR036991">
    <property type="entry name" value="Fe_hydrogenase_ssu_sf"/>
</dbReference>
<dbReference type="InterPro" id="IPR009016">
    <property type="entry name" value="Fe_hydrogenase"/>
</dbReference>
<dbReference type="PANTHER" id="PTHR11615">
    <property type="entry name" value="NITRATE, FORMATE, IRON DEHYDROGENASE"/>
    <property type="match status" value="1"/>
</dbReference>
<evidence type="ECO:0000256" key="4">
    <source>
        <dbReference type="ARBA" id="ARBA00022737"/>
    </source>
</evidence>
<dbReference type="Gene3D" id="3.40.950.10">
    <property type="entry name" value="Fe-only Hydrogenase (Larger Subunit), Chain L, domain 3"/>
    <property type="match status" value="1"/>
</dbReference>
<feature type="domain" description="4Fe-4S ferredoxin-type" evidence="7">
    <location>
        <begin position="61"/>
        <end position="90"/>
    </location>
</feature>
<comment type="similarity">
    <text evidence="1">Belongs to the NARF family.</text>
</comment>
<keyword evidence="4" id="KW-0677">Repeat</keyword>
<gene>
    <name evidence="8" type="primary">hydA1</name>
</gene>
<dbReference type="PROSITE" id="PS51379">
    <property type="entry name" value="4FE4S_FER_2"/>
    <property type="match status" value="2"/>
</dbReference>
<dbReference type="SUPFAM" id="SSF54862">
    <property type="entry name" value="4Fe-4S ferredoxins"/>
    <property type="match status" value="1"/>
</dbReference>
<feature type="domain" description="4Fe-4S ferredoxin-type" evidence="7">
    <location>
        <begin position="18"/>
        <end position="51"/>
    </location>
</feature>
<dbReference type="PROSITE" id="PS00198">
    <property type="entry name" value="4FE4S_FER_1"/>
    <property type="match status" value="1"/>
</dbReference>
<sequence length="447" mass="47343">MLPLSGRFAAPLVDTSTNSIALTVAKCVGCGQCVKACSTVAGQGVLKLIPDGKKKKVTTVLGVPLQETNCIKCGQCTLVCGPSAIMEKDETGVLESVIANPQGKTIVCQVAPAIRINVCDALGLPAGSIEPGKLVSALKLIGFDKVFDTNWSADLTIVEEASELVHRIQSKGVLPMFTSCCPAWVNEVEQSQPDLIPHLSTARSPLGMLGAVIKSDWAKLSGTDPRAIYSVAIMPCTAKKDEVAREQFATKGYRETDLVITTRELVKLIKKKGINFKSLPDTPFDDCYSEAAGAGAIFCASGGVMEAAVRSAYYYLLGKELAPVEVQAVRGLEGIKVGEVDLAGLKVKIAVAQGIANAKKMIREIKSGDLQDVVFAEVMACPGGCVCGGGSTRAKTKAVLDARVAATYKIDATSQIRQSHANPQIVEYYKRFAGTPGICTLTSIRWK</sequence>
<dbReference type="AlphaFoldDB" id="A8J6C0"/>
<dbReference type="NCBIfam" id="TIGR02512">
    <property type="entry name" value="FeFe_hydrog_A"/>
    <property type="match status" value="1"/>
</dbReference>
<dbReference type="Gene3D" id="3.40.50.1780">
    <property type="match status" value="1"/>
</dbReference>
<dbReference type="Gene3D" id="4.10.260.20">
    <property type="entry name" value="Iron hydrogenase, small subunit"/>
    <property type="match status" value="1"/>
</dbReference>
<dbReference type="InterPro" id="IPR003149">
    <property type="entry name" value="Fe_hydrogenase_ssu"/>
</dbReference>
<evidence type="ECO:0000256" key="2">
    <source>
        <dbReference type="ARBA" id="ARBA00022485"/>
    </source>
</evidence>
<keyword evidence="6" id="KW-0411">Iron-sulfur</keyword>
<accession>A8J6C0</accession>
<keyword evidence="3" id="KW-0479">Metal-binding</keyword>
<dbReference type="Pfam" id="PF02906">
    <property type="entry name" value="Fe_hyd_lg_C"/>
    <property type="match status" value="1"/>
</dbReference>
<keyword evidence="2" id="KW-0004">4Fe-4S</keyword>
<dbReference type="FunFam" id="3.30.70.20:FF:000035">
    <property type="entry name" value="Iron hydrogenase 1"/>
    <property type="match status" value="1"/>
</dbReference>
<dbReference type="InterPro" id="IPR017896">
    <property type="entry name" value="4Fe4S_Fe-S-bd"/>
</dbReference>
<dbReference type="EMBL" id="AB331669">
    <property type="protein sequence ID" value="BAF82037.1"/>
    <property type="molecule type" value="mRNA"/>
</dbReference>
<reference evidence="8" key="1">
    <citation type="journal article" date="2007" name="Eukaryot. Cell">
        <title>Hydrogen production by termite gut protists: characterization of iron hydrogenases of Parabasalian symbionts of the termite Coptotermes formosanus.</title>
        <authorList>
            <person name="Inoue J."/>
            <person name="Saita K."/>
            <person name="Kudo T."/>
            <person name="Ui S."/>
            <person name="Ohkuma M."/>
        </authorList>
    </citation>
    <scope>NUCLEOTIDE SEQUENCE</scope>
</reference>
<dbReference type="Pfam" id="PF12838">
    <property type="entry name" value="Fer4_7"/>
    <property type="match status" value="1"/>
</dbReference>
<dbReference type="InterPro" id="IPR004108">
    <property type="entry name" value="Fe_hydrogenase_lsu_C"/>
</dbReference>
<dbReference type="InterPro" id="IPR017900">
    <property type="entry name" value="4Fe4S_Fe_S_CS"/>
</dbReference>
<dbReference type="InterPro" id="IPR013352">
    <property type="entry name" value="Fe_hydrogenase_subset"/>
</dbReference>
<proteinExistence type="evidence at transcript level"/>
<protein>
    <submittedName>
        <fullName evidence="8">Fe-hydrogenase-like protein</fullName>
    </submittedName>
</protein>
<evidence type="ECO:0000313" key="8">
    <source>
        <dbReference type="EMBL" id="BAF82037.1"/>
    </source>
</evidence>
<evidence type="ECO:0000259" key="7">
    <source>
        <dbReference type="PROSITE" id="PS51379"/>
    </source>
</evidence>
<evidence type="ECO:0000256" key="3">
    <source>
        <dbReference type="ARBA" id="ARBA00022723"/>
    </source>
</evidence>
<evidence type="ECO:0000256" key="5">
    <source>
        <dbReference type="ARBA" id="ARBA00023004"/>
    </source>
</evidence>
<dbReference type="Gene3D" id="3.30.70.20">
    <property type="match status" value="1"/>
</dbReference>
<name>A8J6C0_9EUKA</name>
<dbReference type="GO" id="GO:0008901">
    <property type="term" value="F:ferredoxin hydrogenase activity"/>
    <property type="evidence" value="ECO:0007669"/>
    <property type="project" value="InterPro"/>
</dbReference>
<evidence type="ECO:0000256" key="6">
    <source>
        <dbReference type="ARBA" id="ARBA00023014"/>
    </source>
</evidence>
<organism evidence="8">
    <name type="scientific">Holomastigotoides mirabile</name>
    <dbReference type="NCBI Taxonomy" id="104086"/>
    <lineage>
        <taxon>Eukaryota</taxon>
        <taxon>Metamonada</taxon>
        <taxon>Parabasalia</taxon>
        <taxon>Spirotrichonymphida</taxon>
        <taxon>Holomastigotoididae</taxon>
        <taxon>Holomastigotoides</taxon>
    </lineage>
</organism>
<keyword evidence="5" id="KW-0408">Iron</keyword>
<dbReference type="SUPFAM" id="SSF53920">
    <property type="entry name" value="Fe-only hydrogenase"/>
    <property type="match status" value="1"/>
</dbReference>